<reference evidence="6" key="1">
    <citation type="submission" date="2020-11" db="EMBL/GenBank/DDBJ databases">
        <authorList>
            <person name="Tran Van P."/>
        </authorList>
    </citation>
    <scope>NUCLEOTIDE SEQUENCE</scope>
</reference>
<dbReference type="EMBL" id="CAJPIZ010001084">
    <property type="protein sequence ID" value="CAG2102844.1"/>
    <property type="molecule type" value="Genomic_DNA"/>
</dbReference>
<dbReference type="Proteomes" id="UP000759131">
    <property type="component" value="Unassembled WGS sequence"/>
</dbReference>
<feature type="region of interest" description="Disordered" evidence="4">
    <location>
        <begin position="123"/>
        <end position="157"/>
    </location>
</feature>
<evidence type="ECO:0000259" key="5">
    <source>
        <dbReference type="PROSITE" id="PS50002"/>
    </source>
</evidence>
<dbReference type="Pfam" id="PF00018">
    <property type="entry name" value="SH3_1"/>
    <property type="match status" value="1"/>
</dbReference>
<protein>
    <recommendedName>
        <fullName evidence="5">SH3 domain-containing protein</fullName>
    </recommendedName>
</protein>
<dbReference type="SMART" id="SM00326">
    <property type="entry name" value="SH3"/>
    <property type="match status" value="2"/>
</dbReference>
<feature type="compositionally biased region" description="Low complexity" evidence="4">
    <location>
        <begin position="244"/>
        <end position="255"/>
    </location>
</feature>
<feature type="compositionally biased region" description="Low complexity" evidence="4">
    <location>
        <begin position="369"/>
        <end position="380"/>
    </location>
</feature>
<dbReference type="OrthoDB" id="73680at2759"/>
<dbReference type="SUPFAM" id="SSF50044">
    <property type="entry name" value="SH3-domain"/>
    <property type="match status" value="2"/>
</dbReference>
<sequence length="658" mass="72224">MKNRRAKVVYSYAPQNDDELKLEVDEVIEVLDEIEDGWWKGVSPKGITGVFPSNFVVEVTADSPKVNKKEAKEVLNDKNENESKDDSKSSLNRDGSLEKKPKPINKIGFGDIFAGGIKPKLSPIGDTSLERNKNLPKKPPPQPPAPEPEIAPKLPPKPVREQAMVLYTYVAQNEDELSIKEGEIINIVSKEIEDVGWWKGELNGRIALFPDNFVEIIKTPEESNSTPRVKKPGRPAEKPPPPIASNQSSNASTNQPKLESNKSSNKPTEELPKSTVAANSSSAPVIPGKKPKVLNSSLFQSKPKPEPTQTPTPSKPDVVPQENGTKHDKDVETTVNNNKSNVSANSNNTSENNFVDSTANKLTHLTANRPKGPSSRRPPSTIFIPKDSANESNGDISVVSNKIEANNSHTNDHIKPSNQSLSQTPPDKDKPEKLPPWMLELRKAQEKRKDNPEDSPKVSLNSPTKSSPNRFSGDFSNKSLQNSTTEEKNESNSTPLFKPLKSTKPHITPNAVTSSVPSTPTTTTTTTTETPPPVATVVAPTTTSSKTTNIVINSPIMPSTATTTTTSKVDESVTNSTSDKRFAELEKQLKELKESTVSRKEFEELSKQVTELKEAVDTQKLTYSKTIRDLINDVADEQKKVATLQIEIERLRKLTTTV</sequence>
<dbReference type="FunFam" id="2.30.30.40:FF:000072">
    <property type="entry name" value="Unconventional Myosin IB"/>
    <property type="match status" value="1"/>
</dbReference>
<dbReference type="EMBL" id="OC855659">
    <property type="protein sequence ID" value="CAD7622414.1"/>
    <property type="molecule type" value="Genomic_DNA"/>
</dbReference>
<dbReference type="PROSITE" id="PS50002">
    <property type="entry name" value="SH3"/>
    <property type="match status" value="2"/>
</dbReference>
<feature type="region of interest" description="Disordered" evidence="4">
    <location>
        <begin position="219"/>
        <end position="541"/>
    </location>
</feature>
<evidence type="ECO:0000256" key="1">
    <source>
        <dbReference type="ARBA" id="ARBA00022443"/>
    </source>
</evidence>
<feature type="compositionally biased region" description="Basic and acidic residues" evidence="4">
    <location>
        <begin position="65"/>
        <end position="88"/>
    </location>
</feature>
<feature type="compositionally biased region" description="Polar residues" evidence="4">
    <location>
        <begin position="458"/>
        <end position="484"/>
    </location>
</feature>
<dbReference type="Gene3D" id="2.30.30.40">
    <property type="entry name" value="SH3 Domains"/>
    <property type="match status" value="2"/>
</dbReference>
<dbReference type="InterPro" id="IPR001452">
    <property type="entry name" value="SH3_domain"/>
</dbReference>
<evidence type="ECO:0000313" key="7">
    <source>
        <dbReference type="Proteomes" id="UP000759131"/>
    </source>
</evidence>
<feature type="coiled-coil region" evidence="3">
    <location>
        <begin position="575"/>
        <end position="654"/>
    </location>
</feature>
<evidence type="ECO:0000256" key="3">
    <source>
        <dbReference type="SAM" id="Coils"/>
    </source>
</evidence>
<dbReference type="PRINTS" id="PR00452">
    <property type="entry name" value="SH3DOMAIN"/>
</dbReference>
<evidence type="ECO:0000256" key="4">
    <source>
        <dbReference type="SAM" id="MobiDB-lite"/>
    </source>
</evidence>
<dbReference type="Pfam" id="PF14604">
    <property type="entry name" value="SH3_9"/>
    <property type="match status" value="1"/>
</dbReference>
<dbReference type="PANTHER" id="PTHR46026">
    <property type="entry name" value="RHO-TYPE GUANINE NUCLEOTIDE EXCHANGE FACTOR, ISOFORM F"/>
    <property type="match status" value="1"/>
</dbReference>
<gene>
    <name evidence="6" type="ORF">OSB1V03_LOCUS2877</name>
</gene>
<name>A0A7R9KI20_9ACAR</name>
<feature type="compositionally biased region" description="Low complexity" evidence="4">
    <location>
        <begin position="333"/>
        <end position="353"/>
    </location>
</feature>
<dbReference type="CDD" id="cd11875">
    <property type="entry name" value="SH3_CD2AP-like_3"/>
    <property type="match status" value="1"/>
</dbReference>
<feature type="compositionally biased region" description="Polar residues" evidence="4">
    <location>
        <begin position="256"/>
        <end position="266"/>
    </location>
</feature>
<organism evidence="6">
    <name type="scientific">Medioppia subpectinata</name>
    <dbReference type="NCBI Taxonomy" id="1979941"/>
    <lineage>
        <taxon>Eukaryota</taxon>
        <taxon>Metazoa</taxon>
        <taxon>Ecdysozoa</taxon>
        <taxon>Arthropoda</taxon>
        <taxon>Chelicerata</taxon>
        <taxon>Arachnida</taxon>
        <taxon>Acari</taxon>
        <taxon>Acariformes</taxon>
        <taxon>Sarcoptiformes</taxon>
        <taxon>Oribatida</taxon>
        <taxon>Brachypylina</taxon>
        <taxon>Oppioidea</taxon>
        <taxon>Oppiidae</taxon>
        <taxon>Medioppia</taxon>
    </lineage>
</organism>
<keyword evidence="3" id="KW-0175">Coiled coil</keyword>
<feature type="domain" description="SH3" evidence="5">
    <location>
        <begin position="1"/>
        <end position="61"/>
    </location>
</feature>
<keyword evidence="7" id="KW-1185">Reference proteome</keyword>
<proteinExistence type="predicted"/>
<keyword evidence="1 2" id="KW-0728">SH3 domain</keyword>
<accession>A0A7R9KI20</accession>
<feature type="compositionally biased region" description="Polar residues" evidence="4">
    <location>
        <begin position="390"/>
        <end position="409"/>
    </location>
</feature>
<feature type="domain" description="SH3" evidence="5">
    <location>
        <begin position="158"/>
        <end position="219"/>
    </location>
</feature>
<dbReference type="InterPro" id="IPR036028">
    <property type="entry name" value="SH3-like_dom_sf"/>
</dbReference>
<feature type="compositionally biased region" description="Polar residues" evidence="4">
    <location>
        <begin position="354"/>
        <end position="366"/>
    </location>
</feature>
<evidence type="ECO:0000313" key="6">
    <source>
        <dbReference type="EMBL" id="CAD7622414.1"/>
    </source>
</evidence>
<feature type="compositionally biased region" description="Low complexity" evidence="4">
    <location>
        <begin position="508"/>
        <end position="541"/>
    </location>
</feature>
<evidence type="ECO:0000256" key="2">
    <source>
        <dbReference type="PROSITE-ProRule" id="PRU00192"/>
    </source>
</evidence>
<dbReference type="PANTHER" id="PTHR46026:SF1">
    <property type="entry name" value="RHO-TYPE GUANINE NUCLEOTIDE EXCHANGE FACTOR, ISOFORM F"/>
    <property type="match status" value="1"/>
</dbReference>
<feature type="region of interest" description="Disordered" evidence="4">
    <location>
        <begin position="61"/>
        <end position="102"/>
    </location>
</feature>
<dbReference type="AlphaFoldDB" id="A0A7R9KI20"/>
<feature type="compositionally biased region" description="Basic and acidic residues" evidence="4">
    <location>
        <begin position="440"/>
        <end position="456"/>
    </location>
</feature>
<feature type="compositionally biased region" description="Pro residues" evidence="4">
    <location>
        <begin position="137"/>
        <end position="157"/>
    </location>
</feature>
<dbReference type="GO" id="GO:0016192">
    <property type="term" value="P:vesicle-mediated transport"/>
    <property type="evidence" value="ECO:0007669"/>
    <property type="project" value="UniProtKB-ARBA"/>
</dbReference>